<sequence>MKQEIAAVPASRFGLHLSDEAHPAARGYVRDDLTREGALRVPELPRGWHFAPEAYDGIAGWWNWGGAEPLLITGPAGSGKTASVLAFCAVMQMPAVVFTARPRMDRRELIGRWVLGPSGMTWVDGPAALAWRNGWVLLINEFSAAPPEVWVSANDLLEGLPLEIDQTGEVIDRHPLARIVFTDNTRGHSTELAAGYFGRQIQDRSVIDRMWHLRCEGLHEADEARVLLASLEADLVVRAGEAAAEEICALAARAAAGSRCKAAQSPLGFENRSFALSIRAARRFAELTLRYAAGDLPVSADPIAAAADTAVGNALDRPVRDALVTYLKTIFGERITELRQMRAESSAPVRRNPRSSRPKACTETPALS</sequence>
<feature type="domain" description="ATPase dynein-related AAA" evidence="2">
    <location>
        <begin position="69"/>
        <end position="188"/>
    </location>
</feature>
<proteinExistence type="predicted"/>
<dbReference type="GO" id="GO:0016887">
    <property type="term" value="F:ATP hydrolysis activity"/>
    <property type="evidence" value="ECO:0007669"/>
    <property type="project" value="InterPro"/>
</dbReference>
<dbReference type="eggNOG" id="COG0714">
    <property type="taxonomic scope" value="Bacteria"/>
</dbReference>
<dbReference type="GO" id="GO:0005524">
    <property type="term" value="F:ATP binding"/>
    <property type="evidence" value="ECO:0007669"/>
    <property type="project" value="InterPro"/>
</dbReference>
<evidence type="ECO:0000256" key="1">
    <source>
        <dbReference type="SAM" id="MobiDB-lite"/>
    </source>
</evidence>
<protein>
    <recommendedName>
        <fullName evidence="2">ATPase dynein-related AAA domain-containing protein</fullName>
    </recommendedName>
</protein>
<dbReference type="Gene3D" id="3.40.50.300">
    <property type="entry name" value="P-loop containing nucleotide triphosphate hydrolases"/>
    <property type="match status" value="1"/>
</dbReference>
<organism evidence="3 4">
    <name type="scientific">Sutterella wadsworthensis HGA0223</name>
    <dbReference type="NCBI Taxonomy" id="1203554"/>
    <lineage>
        <taxon>Bacteria</taxon>
        <taxon>Pseudomonadati</taxon>
        <taxon>Pseudomonadota</taxon>
        <taxon>Betaproteobacteria</taxon>
        <taxon>Burkholderiales</taxon>
        <taxon>Sutterellaceae</taxon>
        <taxon>Sutterella</taxon>
    </lineage>
</organism>
<dbReference type="InterPro" id="IPR027417">
    <property type="entry name" value="P-loop_NTPase"/>
</dbReference>
<dbReference type="PATRIC" id="fig|1203554.3.peg.1160"/>
<evidence type="ECO:0000259" key="2">
    <source>
        <dbReference type="Pfam" id="PF07728"/>
    </source>
</evidence>
<name>S3CFX9_9BURK</name>
<evidence type="ECO:0000313" key="3">
    <source>
        <dbReference type="EMBL" id="EPD99444.1"/>
    </source>
</evidence>
<dbReference type="InterPro" id="IPR011704">
    <property type="entry name" value="ATPase_dyneun-rel_AAA"/>
</dbReference>
<evidence type="ECO:0000313" key="4">
    <source>
        <dbReference type="Proteomes" id="UP000014400"/>
    </source>
</evidence>
<dbReference type="SUPFAM" id="SSF52540">
    <property type="entry name" value="P-loop containing nucleoside triphosphate hydrolases"/>
    <property type="match status" value="1"/>
</dbReference>
<dbReference type="STRING" id="1203554.HMPREF1476_01123"/>
<dbReference type="AlphaFoldDB" id="S3CFX9"/>
<dbReference type="Proteomes" id="UP000014400">
    <property type="component" value="Unassembled WGS sequence"/>
</dbReference>
<comment type="caution">
    <text evidence="3">The sequence shown here is derived from an EMBL/GenBank/DDBJ whole genome shotgun (WGS) entry which is preliminary data.</text>
</comment>
<accession>S3CFX9</accession>
<gene>
    <name evidence="3" type="ORF">HMPREF1476_01123</name>
</gene>
<dbReference type="HOGENOM" id="CLU_752116_0_0_4"/>
<dbReference type="GeneID" id="64061067"/>
<keyword evidence="4" id="KW-1185">Reference proteome</keyword>
<reference evidence="3 4" key="1">
    <citation type="submission" date="2013-04" db="EMBL/GenBank/DDBJ databases">
        <title>The Genome Sequence of Sutterella wadsworthensis HGA0223.</title>
        <authorList>
            <consortium name="The Broad Institute Genomics Platform"/>
            <person name="Earl A."/>
            <person name="Ward D."/>
            <person name="Feldgarden M."/>
            <person name="Gevers D."/>
            <person name="Schmidt T.M."/>
            <person name="Dover J."/>
            <person name="Dai D."/>
            <person name="Walker B."/>
            <person name="Young S."/>
            <person name="Zeng Q."/>
            <person name="Gargeya S."/>
            <person name="Fitzgerald M."/>
            <person name="Haas B."/>
            <person name="Abouelleil A."/>
            <person name="Allen A.W."/>
            <person name="Alvarado L."/>
            <person name="Arachchi H.M."/>
            <person name="Berlin A.M."/>
            <person name="Chapman S.B."/>
            <person name="Gainer-Dewar J."/>
            <person name="Goldberg J."/>
            <person name="Griggs A."/>
            <person name="Gujja S."/>
            <person name="Hansen M."/>
            <person name="Howarth C."/>
            <person name="Imamovic A."/>
            <person name="Ireland A."/>
            <person name="Larimer J."/>
            <person name="McCowan C."/>
            <person name="Murphy C."/>
            <person name="Pearson M."/>
            <person name="Poon T.W."/>
            <person name="Priest M."/>
            <person name="Roberts A."/>
            <person name="Saif S."/>
            <person name="Shea T."/>
            <person name="Sisk P."/>
            <person name="Sykes S."/>
            <person name="Wortman J."/>
            <person name="Nusbaum C."/>
            <person name="Birren B."/>
        </authorList>
    </citation>
    <scope>NUCLEOTIDE SEQUENCE [LARGE SCALE GENOMIC DNA]</scope>
    <source>
        <strain evidence="3 4">HGA0223</strain>
    </source>
</reference>
<feature type="region of interest" description="Disordered" evidence="1">
    <location>
        <begin position="342"/>
        <end position="368"/>
    </location>
</feature>
<dbReference type="EMBL" id="ATCF01000016">
    <property type="protein sequence ID" value="EPD99444.1"/>
    <property type="molecule type" value="Genomic_DNA"/>
</dbReference>
<dbReference type="RefSeq" id="WP_016474412.1">
    <property type="nucleotide sequence ID" value="NZ_KE150480.1"/>
</dbReference>
<dbReference type="Pfam" id="PF07728">
    <property type="entry name" value="AAA_5"/>
    <property type="match status" value="1"/>
</dbReference>